<sequence length="180" mass="20074">MDEELESFRDQFNNSQQDTKREIGEHLYDHPREEHTPEEIHEAIDVDVVLKTVENNLSTLKEESDQIEQEKELVYRWSGEGRPKSLSETAANLQTAFVEIFTQEQLGGAYIPTMLALMIFMTGIANGIFVVLLSLLGRESLWGVTANETISAAGVSTTVASAALLVIPIILGIERALGWR</sequence>
<keyword evidence="2" id="KW-0812">Transmembrane</keyword>
<dbReference type="Proteomes" id="UP000199076">
    <property type="component" value="Unassembled WGS sequence"/>
</dbReference>
<dbReference type="RefSeq" id="WP_092695804.1">
    <property type="nucleotide sequence ID" value="NZ_FNBK01000040.1"/>
</dbReference>
<dbReference type="AlphaFoldDB" id="A0A1G7U6L4"/>
<name>A0A1G7U6L4_9EURY</name>
<protein>
    <submittedName>
        <fullName evidence="3">Uncharacterized protein</fullName>
    </submittedName>
</protein>
<keyword evidence="2" id="KW-1133">Transmembrane helix</keyword>
<organism evidence="3 4">
    <name type="scientific">Halorientalis regularis</name>
    <dbReference type="NCBI Taxonomy" id="660518"/>
    <lineage>
        <taxon>Archaea</taxon>
        <taxon>Methanobacteriati</taxon>
        <taxon>Methanobacteriota</taxon>
        <taxon>Stenosarchaea group</taxon>
        <taxon>Halobacteria</taxon>
        <taxon>Halobacteriales</taxon>
        <taxon>Haloarculaceae</taxon>
        <taxon>Halorientalis</taxon>
    </lineage>
</organism>
<dbReference type="EMBL" id="FNBK01000040">
    <property type="protein sequence ID" value="SDG43008.1"/>
    <property type="molecule type" value="Genomic_DNA"/>
</dbReference>
<evidence type="ECO:0000313" key="4">
    <source>
        <dbReference type="Proteomes" id="UP000199076"/>
    </source>
</evidence>
<evidence type="ECO:0000313" key="3">
    <source>
        <dbReference type="EMBL" id="SDG43008.1"/>
    </source>
</evidence>
<gene>
    <name evidence="3" type="ORF">SAMN05216218_1404</name>
</gene>
<reference evidence="4" key="1">
    <citation type="submission" date="2016-10" db="EMBL/GenBank/DDBJ databases">
        <authorList>
            <person name="Varghese N."/>
            <person name="Submissions S."/>
        </authorList>
    </citation>
    <scope>NUCLEOTIDE SEQUENCE [LARGE SCALE GENOMIC DNA]</scope>
    <source>
        <strain evidence="4">IBRC-M 10760</strain>
    </source>
</reference>
<accession>A0A1G7U6L4</accession>
<feature type="transmembrane region" description="Helical" evidence="2">
    <location>
        <begin position="115"/>
        <end position="137"/>
    </location>
</feature>
<proteinExistence type="predicted"/>
<evidence type="ECO:0000256" key="2">
    <source>
        <dbReference type="SAM" id="Phobius"/>
    </source>
</evidence>
<feature type="region of interest" description="Disordered" evidence="1">
    <location>
        <begin position="1"/>
        <end position="38"/>
    </location>
</feature>
<keyword evidence="2" id="KW-0472">Membrane</keyword>
<feature type="transmembrane region" description="Helical" evidence="2">
    <location>
        <begin position="149"/>
        <end position="173"/>
    </location>
</feature>
<keyword evidence="4" id="KW-1185">Reference proteome</keyword>
<evidence type="ECO:0000256" key="1">
    <source>
        <dbReference type="SAM" id="MobiDB-lite"/>
    </source>
</evidence>
<feature type="compositionally biased region" description="Basic and acidic residues" evidence="1">
    <location>
        <begin position="18"/>
        <end position="38"/>
    </location>
</feature>